<organism evidence="1 2">
    <name type="scientific">Candidatus Accumulibacter phosphatis</name>
    <dbReference type="NCBI Taxonomy" id="327160"/>
    <lineage>
        <taxon>Bacteria</taxon>
        <taxon>Pseudomonadati</taxon>
        <taxon>Pseudomonadota</taxon>
        <taxon>Betaproteobacteria</taxon>
        <taxon>Candidatus Accumulibacter</taxon>
    </lineage>
</organism>
<dbReference type="Proteomes" id="UP000342300">
    <property type="component" value="Unassembled WGS sequence"/>
</dbReference>
<proteinExistence type="predicted"/>
<protein>
    <submittedName>
        <fullName evidence="1">Uncharacterized protein</fullName>
    </submittedName>
</protein>
<evidence type="ECO:0000313" key="1">
    <source>
        <dbReference type="EMBL" id="MQM29741.1"/>
    </source>
</evidence>
<comment type="caution">
    <text evidence="1">The sequence shown here is derived from an EMBL/GenBank/DDBJ whole genome shotgun (WGS) entry which is preliminary data.</text>
</comment>
<dbReference type="EMBL" id="PDHS01000083">
    <property type="protein sequence ID" value="MQM29741.1"/>
    <property type="molecule type" value="Genomic_DNA"/>
</dbReference>
<accession>A0A6A7RQA8</accession>
<gene>
    <name evidence="1" type="ORF">CRU78_03995</name>
</gene>
<evidence type="ECO:0000313" key="2">
    <source>
        <dbReference type="Proteomes" id="UP000342300"/>
    </source>
</evidence>
<dbReference type="AlphaFoldDB" id="A0A6A7RQA8"/>
<name>A0A6A7RQA8_9PROT</name>
<reference evidence="1 2" key="1">
    <citation type="submission" date="2017-09" db="EMBL/GenBank/DDBJ databases">
        <title>Metagenomic Analysis Reveals Denitrifying Candidatus Accumulibacter and Flanking Population as a Source of N2O.</title>
        <authorList>
            <person name="Gao H."/>
            <person name="Mao Y."/>
            <person name="Zhao X."/>
            <person name="Liu W.-T."/>
            <person name="Zhang T."/>
            <person name="Wells G."/>
        </authorList>
    </citation>
    <scope>NUCLEOTIDE SEQUENCE [LARGE SCALE GENOMIC DNA]</scope>
    <source>
        <strain evidence="1">CANDO_2_IC</strain>
    </source>
</reference>
<sequence>MSRLVSVAGRVEVMNSSHRQGFAMLSGLLEGFSRMRLCARETLVQPDIYLWYSSAGKLERAPMKQLRSLQL</sequence>